<comment type="caution">
    <text evidence="2">The sequence shown here is derived from an EMBL/GenBank/DDBJ whole genome shotgun (WGS) entry which is preliminary data.</text>
</comment>
<evidence type="ECO:0008006" key="4">
    <source>
        <dbReference type="Google" id="ProtNLM"/>
    </source>
</evidence>
<name>A0A841GUJ7_9BACT</name>
<dbReference type="Gene3D" id="2.60.40.10">
    <property type="entry name" value="Immunoglobulins"/>
    <property type="match status" value="1"/>
</dbReference>
<proteinExistence type="predicted"/>
<gene>
    <name evidence="2" type="ORF">HNP65_000809</name>
</gene>
<evidence type="ECO:0000313" key="2">
    <source>
        <dbReference type="EMBL" id="MBB6062371.1"/>
    </source>
</evidence>
<dbReference type="PANTHER" id="PTHR42754:SF1">
    <property type="entry name" value="LIPOPROTEIN"/>
    <property type="match status" value="1"/>
</dbReference>
<organism evidence="2 3">
    <name type="scientific">Thermosipho japonicus</name>
    <dbReference type="NCBI Taxonomy" id="90323"/>
    <lineage>
        <taxon>Bacteria</taxon>
        <taxon>Thermotogati</taxon>
        <taxon>Thermotogota</taxon>
        <taxon>Thermotogae</taxon>
        <taxon>Thermotogales</taxon>
        <taxon>Fervidobacteriaceae</taxon>
        <taxon>Thermosipho</taxon>
    </lineage>
</organism>
<evidence type="ECO:0000313" key="3">
    <source>
        <dbReference type="Proteomes" id="UP000555828"/>
    </source>
</evidence>
<evidence type="ECO:0000256" key="1">
    <source>
        <dbReference type="SAM" id="Phobius"/>
    </source>
</evidence>
<dbReference type="PANTHER" id="PTHR42754">
    <property type="entry name" value="ENDOGLUCANASE"/>
    <property type="match status" value="1"/>
</dbReference>
<protein>
    <recommendedName>
        <fullName evidence="4">Fibronectin type-III domain-containing protein</fullName>
    </recommendedName>
</protein>
<dbReference type="RefSeq" id="WP_184619054.1">
    <property type="nucleotide sequence ID" value="NZ_JACHEX010000002.1"/>
</dbReference>
<keyword evidence="1" id="KW-0812">Transmembrane</keyword>
<dbReference type="EMBL" id="JACHEX010000002">
    <property type="protein sequence ID" value="MBB6062371.1"/>
    <property type="molecule type" value="Genomic_DNA"/>
</dbReference>
<keyword evidence="1" id="KW-0472">Membrane</keyword>
<dbReference type="Proteomes" id="UP000555828">
    <property type="component" value="Unassembled WGS sequence"/>
</dbReference>
<sequence>MDNKKRLLIYLIFVFFTIFSLILIVKISKKDVPSIVLKSPGASEIVKQRKVKFSWDVDYKRQITLFSHVFLGNSKESMQEIYSGIDNNFEKVLKPGTYYWKVQSKFGNKLIESSIATFTIVNNFPILEDVKASVDKNVVSFEWNAKDPDNDPLSYSLFLYDSSNNVNKIDLKNNFYRLNLPAGRYSWKIVCFDEFGGATESKLNYFEIKSEEEKVDFIPTFDIAKKKDGFLISFKRLDGYKYYLQILSDKEREIKLDKDFYLFTDFKEGVRYKVRLKVENESGQKIYSPYKEIFVESKDNVPPNFEVLFPKDGFSGISDKIVFRWNIKDDKTEPSVTLYLGTGKDKLKKIVSNYKAKSYEYKGLLPDTTYFWKLVVSDGVNSVESPIFEFKTGPLVEIIDVIGTENDDYVNDVLQINDDIFILMTSGENVILRDVSGKYNLDLNIKGEGVDVEEKDGVFYILANTKDGDYILSALKNGIFLFKKRYGGKYKDTAKKLMLSDDGIYILGDTWSDDFVHLYGWNDVFLQKLDYNGKVIWTRNYGGSKLDEAVSFAKTSKGYVIVGNTMSKDMDIPKSYGMKDIFVMYLDKNFKPKVTRVFGGENNDTASALNITDGFVYVVSKVYFNKDRETEDANIYYLKLNEDGVRLEEKLLGGSGNDICNDIKIYKDNVYLFGSTNSRDGDFYTYYTAKGFGDLFISNLGKWTIVNGGYEEDEVKYGLITKNGIIFIGNTSSQSGLFDKHIGNVDVFIGKVER</sequence>
<dbReference type="AlphaFoldDB" id="A0A841GUJ7"/>
<feature type="transmembrane region" description="Helical" evidence="1">
    <location>
        <begin position="7"/>
        <end position="25"/>
    </location>
</feature>
<reference evidence="2 3" key="1">
    <citation type="submission" date="2020-08" db="EMBL/GenBank/DDBJ databases">
        <title>Genomic Encyclopedia of Type Strains, Phase IV (KMG-IV): sequencing the most valuable type-strain genomes for metagenomic binning, comparative biology and taxonomic classification.</title>
        <authorList>
            <person name="Goeker M."/>
        </authorList>
    </citation>
    <scope>NUCLEOTIDE SEQUENCE [LARGE SCALE GENOMIC DNA]</scope>
    <source>
        <strain evidence="2 3">DSM 13481</strain>
    </source>
</reference>
<accession>A0A841GUJ7</accession>
<dbReference type="InterPro" id="IPR013783">
    <property type="entry name" value="Ig-like_fold"/>
</dbReference>
<keyword evidence="1" id="KW-1133">Transmembrane helix</keyword>
<keyword evidence="3" id="KW-1185">Reference proteome</keyword>